<feature type="region of interest" description="Disordered" evidence="1">
    <location>
        <begin position="1"/>
        <end position="29"/>
    </location>
</feature>
<accession>A0A1V6YXI3</accession>
<evidence type="ECO:0000256" key="1">
    <source>
        <dbReference type="SAM" id="MobiDB-lite"/>
    </source>
</evidence>
<dbReference type="EMBL" id="MOOB01000008">
    <property type="protein sequence ID" value="OQE92018.1"/>
    <property type="molecule type" value="Genomic_DNA"/>
</dbReference>
<keyword evidence="3" id="KW-1185">Reference proteome</keyword>
<dbReference type="AlphaFoldDB" id="A0A1V6YXI3"/>
<feature type="compositionally biased region" description="Basic and acidic residues" evidence="1">
    <location>
        <begin position="19"/>
        <end position="28"/>
    </location>
</feature>
<organism evidence="2 3">
    <name type="scientific">Penicillium nalgiovense</name>
    <dbReference type="NCBI Taxonomy" id="60175"/>
    <lineage>
        <taxon>Eukaryota</taxon>
        <taxon>Fungi</taxon>
        <taxon>Dikarya</taxon>
        <taxon>Ascomycota</taxon>
        <taxon>Pezizomycotina</taxon>
        <taxon>Eurotiomycetes</taxon>
        <taxon>Eurotiomycetidae</taxon>
        <taxon>Eurotiales</taxon>
        <taxon>Aspergillaceae</taxon>
        <taxon>Penicillium</taxon>
    </lineage>
</organism>
<evidence type="ECO:0000313" key="2">
    <source>
        <dbReference type="EMBL" id="OQE92018.1"/>
    </source>
</evidence>
<dbReference type="Proteomes" id="UP000191691">
    <property type="component" value="Unassembled WGS sequence"/>
</dbReference>
<sequence length="112" mass="12450">MFFPQIDEADGFQRFAQPDSKDEQKSEGTDMVPILDASAGANVHIDFKITPEIVGFVNNPLRFEVEAQASGGIDNPPAATYSVYIRYFYNFSLGGRAVFKWLGSYALKCKKS</sequence>
<proteinExistence type="predicted"/>
<gene>
    <name evidence="2" type="ORF">PENNAL_c0008G06165</name>
</gene>
<reference evidence="3" key="1">
    <citation type="journal article" date="2017" name="Nat. Microbiol.">
        <title>Global analysis of biosynthetic gene clusters reveals vast potential of secondary metabolite production in Penicillium species.</title>
        <authorList>
            <person name="Nielsen J.C."/>
            <person name="Grijseels S."/>
            <person name="Prigent S."/>
            <person name="Ji B."/>
            <person name="Dainat J."/>
            <person name="Nielsen K.F."/>
            <person name="Frisvad J.C."/>
            <person name="Workman M."/>
            <person name="Nielsen J."/>
        </authorList>
    </citation>
    <scope>NUCLEOTIDE SEQUENCE [LARGE SCALE GENOMIC DNA]</scope>
    <source>
        <strain evidence="3">IBT 13039</strain>
    </source>
</reference>
<comment type="caution">
    <text evidence="2">The sequence shown here is derived from an EMBL/GenBank/DDBJ whole genome shotgun (WGS) entry which is preliminary data.</text>
</comment>
<evidence type="ECO:0000313" key="3">
    <source>
        <dbReference type="Proteomes" id="UP000191691"/>
    </source>
</evidence>
<name>A0A1V6YXI3_PENNA</name>
<protein>
    <submittedName>
        <fullName evidence="2">Uncharacterized protein</fullName>
    </submittedName>
</protein>